<evidence type="ECO:0000313" key="3">
    <source>
        <dbReference type="Proteomes" id="UP001485043"/>
    </source>
</evidence>
<dbReference type="AlphaFoldDB" id="A0AAW1TI97"/>
<dbReference type="InterPro" id="IPR002683">
    <property type="entry name" value="PsbP_C"/>
</dbReference>
<gene>
    <name evidence="2" type="ORF">WJX84_001021</name>
</gene>
<sequence length="258" mass="28214">MQPATPGAGACERCCQRHQICLPRSRQVLVPVRAQPQQEATHWQPVPGRREALLSAGLAAVLLPIQAAHAEEPLQPFDDELDGFSIAVPSGWSKAKGDAVGKKNKFAVPSSRRALSWFPEGDPTLSTNVTVVVTGVGPDYTSLGSFGTAEQFGDNLVASMDRSYQLRAPAFGSRPAGSVQEARLIGAKETSKMYYVEYTFRKPSEQERHLVSLVALGNNGRVNRLYTLTAQCYESHFSQQKDLFAGILKTFKPPSRRL</sequence>
<dbReference type="Gene3D" id="3.40.1000.10">
    <property type="entry name" value="Mog1/PsbP, alpha/beta/alpha sandwich"/>
    <property type="match status" value="1"/>
</dbReference>
<dbReference type="PANTHER" id="PTHR31407:SF17">
    <property type="entry name" value="PSBP DOMAIN-CONTAINING PROTEIN 3, CHLOROPLASTIC"/>
    <property type="match status" value="1"/>
</dbReference>
<dbReference type="GO" id="GO:0005509">
    <property type="term" value="F:calcium ion binding"/>
    <property type="evidence" value="ECO:0007669"/>
    <property type="project" value="InterPro"/>
</dbReference>
<dbReference type="PANTHER" id="PTHR31407">
    <property type="match status" value="1"/>
</dbReference>
<dbReference type="GO" id="GO:0015979">
    <property type="term" value="P:photosynthesis"/>
    <property type="evidence" value="ECO:0007669"/>
    <property type="project" value="InterPro"/>
</dbReference>
<dbReference type="EMBL" id="JALJOV010000021">
    <property type="protein sequence ID" value="KAK9868584.1"/>
    <property type="molecule type" value="Genomic_DNA"/>
</dbReference>
<dbReference type="GO" id="GO:0019898">
    <property type="term" value="C:extrinsic component of membrane"/>
    <property type="evidence" value="ECO:0007669"/>
    <property type="project" value="InterPro"/>
</dbReference>
<feature type="domain" description="PsbP C-terminal" evidence="1">
    <location>
        <begin position="74"/>
        <end position="252"/>
    </location>
</feature>
<protein>
    <recommendedName>
        <fullName evidence="1">PsbP C-terminal domain-containing protein</fullName>
    </recommendedName>
</protein>
<keyword evidence="3" id="KW-1185">Reference proteome</keyword>
<name>A0AAW1TI97_9CHLO</name>
<comment type="caution">
    <text evidence="2">The sequence shown here is derived from an EMBL/GenBank/DDBJ whole genome shotgun (WGS) entry which is preliminary data.</text>
</comment>
<proteinExistence type="predicted"/>
<dbReference type="InterPro" id="IPR016123">
    <property type="entry name" value="Mog1/PsbP_a/b/a-sand"/>
</dbReference>
<dbReference type="GO" id="GO:0009654">
    <property type="term" value="C:photosystem II oxygen evolving complex"/>
    <property type="evidence" value="ECO:0007669"/>
    <property type="project" value="InterPro"/>
</dbReference>
<evidence type="ECO:0000313" key="2">
    <source>
        <dbReference type="EMBL" id="KAK9868584.1"/>
    </source>
</evidence>
<reference evidence="2 3" key="1">
    <citation type="journal article" date="2024" name="Nat. Commun.">
        <title>Phylogenomics reveals the evolutionary origins of lichenization in chlorophyte algae.</title>
        <authorList>
            <person name="Puginier C."/>
            <person name="Libourel C."/>
            <person name="Otte J."/>
            <person name="Skaloud P."/>
            <person name="Haon M."/>
            <person name="Grisel S."/>
            <person name="Petersen M."/>
            <person name="Berrin J.G."/>
            <person name="Delaux P.M."/>
            <person name="Dal Grande F."/>
            <person name="Keller J."/>
        </authorList>
    </citation>
    <scope>NUCLEOTIDE SEQUENCE [LARGE SCALE GENOMIC DNA]</scope>
    <source>
        <strain evidence="2 3">SAG 2523</strain>
    </source>
</reference>
<evidence type="ECO:0000259" key="1">
    <source>
        <dbReference type="Pfam" id="PF01789"/>
    </source>
</evidence>
<organism evidence="2 3">
    <name type="scientific">Apatococcus fuscideae</name>
    <dbReference type="NCBI Taxonomy" id="2026836"/>
    <lineage>
        <taxon>Eukaryota</taxon>
        <taxon>Viridiplantae</taxon>
        <taxon>Chlorophyta</taxon>
        <taxon>core chlorophytes</taxon>
        <taxon>Trebouxiophyceae</taxon>
        <taxon>Chlorellales</taxon>
        <taxon>Chlorellaceae</taxon>
        <taxon>Apatococcus</taxon>
    </lineage>
</organism>
<dbReference type="SUPFAM" id="SSF55724">
    <property type="entry name" value="Mog1p/PsbP-like"/>
    <property type="match status" value="1"/>
</dbReference>
<dbReference type="Pfam" id="PF01789">
    <property type="entry name" value="PsbP"/>
    <property type="match status" value="1"/>
</dbReference>
<dbReference type="Proteomes" id="UP001485043">
    <property type="component" value="Unassembled WGS sequence"/>
</dbReference>
<accession>A0AAW1TI97</accession>